<dbReference type="Proteomes" id="UP000442244">
    <property type="component" value="Unassembled WGS sequence"/>
</dbReference>
<evidence type="ECO:0000256" key="1">
    <source>
        <dbReference type="ARBA" id="ARBA00022729"/>
    </source>
</evidence>
<evidence type="ECO:0000313" key="5">
    <source>
        <dbReference type="Proteomes" id="UP000442244"/>
    </source>
</evidence>
<dbReference type="InterPro" id="IPR022263">
    <property type="entry name" value="KxYKxGKxW"/>
</dbReference>
<dbReference type="NCBIfam" id="TIGR03715">
    <property type="entry name" value="KxYKxGKxW"/>
    <property type="match status" value="1"/>
</dbReference>
<name>A0A652NE23_9LACO</name>
<feature type="domain" description="Choice-of-anchor A" evidence="3">
    <location>
        <begin position="84"/>
        <end position="369"/>
    </location>
</feature>
<evidence type="ECO:0000256" key="2">
    <source>
        <dbReference type="SAM" id="MobiDB-lite"/>
    </source>
</evidence>
<dbReference type="Pfam" id="PF19258">
    <property type="entry name" value="KxYKxGKxW_sig"/>
    <property type="match status" value="1"/>
</dbReference>
<feature type="non-terminal residue" evidence="4">
    <location>
        <position position="427"/>
    </location>
</feature>
<protein>
    <recommendedName>
        <fullName evidence="3">Choice-of-anchor A domain-containing protein</fullName>
    </recommendedName>
</protein>
<dbReference type="InterPro" id="IPR026588">
    <property type="entry name" value="Choice_anch_A"/>
</dbReference>
<dbReference type="RefSeq" id="WP_148606632.1">
    <property type="nucleotide sequence ID" value="NZ_SDGY01000010.1"/>
</dbReference>
<sequence length="427" mass="46823">MKTNKFNHFKMYKSGKQWIIGSVTVGIAIVALGTVDNNILHFESTTVYAAKVQQNDDVKAAPEFILNDTKNFSNIKYIDNNNALGIASLFSIFAQNAKLGADVNGNIAVQNLIDANRDFGTRSNNYNTTTNDVSYIQNINDNKTLNDRAFRAENSVAILGESIKIESNSAGQTEINGGRVSTLTKDNTFQDANSNKYIDFDAYFSSLKLKADTYNASSQTENVISEYSDMNKQFIDVSNVDKNQKFIYVDIDYNKLAGPQDITVKGLSAELLGPTVIFNVKNLPSNDAWIQTKINYEYSNGQTVRQNSENHSMPNHVVWNFGSYQNNINISSGRLLGSVLAPEATVNVGVNVDGNIVGANVNVTGGETHRWDVQTPFTQENEPESTPESVPESVPESTPESVPESTPESVPESTPESVPESTPESVP</sequence>
<evidence type="ECO:0000259" key="3">
    <source>
        <dbReference type="Pfam" id="PF20597"/>
    </source>
</evidence>
<evidence type="ECO:0000313" key="4">
    <source>
        <dbReference type="EMBL" id="TYC45970.1"/>
    </source>
</evidence>
<comment type="caution">
    <text evidence="4">The sequence shown here is derived from an EMBL/GenBank/DDBJ whole genome shotgun (WGS) entry which is preliminary data.</text>
</comment>
<dbReference type="Pfam" id="PF20597">
    <property type="entry name" value="pAdhesive_15"/>
    <property type="match status" value="1"/>
</dbReference>
<accession>A0A652NE23</accession>
<keyword evidence="1" id="KW-0732">Signal</keyword>
<organism evidence="4 5">
    <name type="scientific">Leuconostoc litchii</name>
    <dbReference type="NCBI Taxonomy" id="1981069"/>
    <lineage>
        <taxon>Bacteria</taxon>
        <taxon>Bacillati</taxon>
        <taxon>Bacillota</taxon>
        <taxon>Bacilli</taxon>
        <taxon>Lactobacillales</taxon>
        <taxon>Lactobacillaceae</taxon>
        <taxon>Leuconostoc</taxon>
    </lineage>
</organism>
<proteinExistence type="predicted"/>
<dbReference type="EMBL" id="SDGY01000010">
    <property type="protein sequence ID" value="TYC45970.1"/>
    <property type="molecule type" value="Genomic_DNA"/>
</dbReference>
<keyword evidence="5" id="KW-1185">Reference proteome</keyword>
<dbReference type="AlphaFoldDB" id="A0A652NE23"/>
<feature type="region of interest" description="Disordered" evidence="2">
    <location>
        <begin position="376"/>
        <end position="427"/>
    </location>
</feature>
<reference evidence="4 5" key="1">
    <citation type="submission" date="2019-01" db="EMBL/GenBank/DDBJ databases">
        <title>Leuconostoc litchii sp. nov., a novel lactic acid bacterium isolated from lychee.</title>
        <authorList>
            <person name="Wang L.-T."/>
        </authorList>
    </citation>
    <scope>NUCLEOTIDE SEQUENCE [LARGE SCALE GENOMIC DNA]</scope>
    <source>
        <strain evidence="4 5">MB7</strain>
    </source>
</reference>
<feature type="compositionally biased region" description="Low complexity" evidence="2">
    <location>
        <begin position="384"/>
        <end position="427"/>
    </location>
</feature>
<gene>
    <name evidence="4" type="ORF">ESZ47_08910</name>
</gene>
<dbReference type="OrthoDB" id="2144163at2"/>